<evidence type="ECO:0000256" key="3">
    <source>
        <dbReference type="ARBA" id="ARBA00023163"/>
    </source>
</evidence>
<keyword evidence="6" id="KW-1185">Reference proteome</keyword>
<evidence type="ECO:0000259" key="4">
    <source>
        <dbReference type="PROSITE" id="PS01124"/>
    </source>
</evidence>
<reference evidence="5 6" key="1">
    <citation type="submission" date="2016-11" db="EMBL/GenBank/DDBJ databases">
        <authorList>
            <person name="Jaros S."/>
            <person name="Januszkiewicz K."/>
            <person name="Wedrychowicz H."/>
        </authorList>
    </citation>
    <scope>NUCLEOTIDE SEQUENCE [LARGE SCALE GENOMIC DNA]</scope>
    <source>
        <strain evidence="5 6">DSM 27406</strain>
    </source>
</reference>
<dbReference type="Gene3D" id="1.10.10.60">
    <property type="entry name" value="Homeodomain-like"/>
    <property type="match status" value="2"/>
</dbReference>
<dbReference type="SUPFAM" id="SSF46689">
    <property type="entry name" value="Homeodomain-like"/>
    <property type="match status" value="2"/>
</dbReference>
<dbReference type="InterPro" id="IPR018060">
    <property type="entry name" value="HTH_AraC"/>
</dbReference>
<evidence type="ECO:0000256" key="1">
    <source>
        <dbReference type="ARBA" id="ARBA00023015"/>
    </source>
</evidence>
<dbReference type="Pfam" id="PF22200">
    <property type="entry name" value="ExsA_N"/>
    <property type="match status" value="1"/>
</dbReference>
<keyword evidence="1" id="KW-0805">Transcription regulation</keyword>
<evidence type="ECO:0000313" key="5">
    <source>
        <dbReference type="EMBL" id="SHM74603.1"/>
    </source>
</evidence>
<protein>
    <submittedName>
        <fullName evidence="5">AraC-type DNA-binding protein</fullName>
    </submittedName>
</protein>
<dbReference type="InterPro" id="IPR054015">
    <property type="entry name" value="ExsA-like_N"/>
</dbReference>
<dbReference type="AlphaFoldDB" id="A0A1M7LA00"/>
<feature type="domain" description="HTH araC/xylS-type" evidence="4">
    <location>
        <begin position="186"/>
        <end position="284"/>
    </location>
</feature>
<dbReference type="GO" id="GO:0043565">
    <property type="term" value="F:sequence-specific DNA binding"/>
    <property type="evidence" value="ECO:0007669"/>
    <property type="project" value="InterPro"/>
</dbReference>
<keyword evidence="2 5" id="KW-0238">DNA-binding</keyword>
<evidence type="ECO:0000313" key="6">
    <source>
        <dbReference type="Proteomes" id="UP000184420"/>
    </source>
</evidence>
<proteinExistence type="predicted"/>
<dbReference type="EMBL" id="FRBL01000010">
    <property type="protein sequence ID" value="SHM74603.1"/>
    <property type="molecule type" value="Genomic_DNA"/>
</dbReference>
<evidence type="ECO:0000256" key="2">
    <source>
        <dbReference type="ARBA" id="ARBA00023125"/>
    </source>
</evidence>
<gene>
    <name evidence="5" type="ORF">SAMN05444266_110207</name>
</gene>
<keyword evidence="3" id="KW-0804">Transcription</keyword>
<accession>A0A1M7LA00</accession>
<organism evidence="5 6">
    <name type="scientific">Chitinophaga jiangningensis</name>
    <dbReference type="NCBI Taxonomy" id="1419482"/>
    <lineage>
        <taxon>Bacteria</taxon>
        <taxon>Pseudomonadati</taxon>
        <taxon>Bacteroidota</taxon>
        <taxon>Chitinophagia</taxon>
        <taxon>Chitinophagales</taxon>
        <taxon>Chitinophagaceae</taxon>
        <taxon>Chitinophaga</taxon>
    </lineage>
</organism>
<dbReference type="InterPro" id="IPR009057">
    <property type="entry name" value="Homeodomain-like_sf"/>
</dbReference>
<dbReference type="SMART" id="SM00342">
    <property type="entry name" value="HTH_ARAC"/>
    <property type="match status" value="1"/>
</dbReference>
<dbReference type="GO" id="GO:0003700">
    <property type="term" value="F:DNA-binding transcription factor activity"/>
    <property type="evidence" value="ECO:0007669"/>
    <property type="project" value="InterPro"/>
</dbReference>
<dbReference type="STRING" id="1419482.SAMN05444266_110207"/>
<dbReference type="PANTHER" id="PTHR43280:SF2">
    <property type="entry name" value="HTH-TYPE TRANSCRIPTIONAL REGULATOR EXSA"/>
    <property type="match status" value="1"/>
</dbReference>
<dbReference type="Proteomes" id="UP000184420">
    <property type="component" value="Unassembled WGS sequence"/>
</dbReference>
<dbReference type="RefSeq" id="WP_083550748.1">
    <property type="nucleotide sequence ID" value="NZ_FRBL01000010.1"/>
</dbReference>
<dbReference type="PROSITE" id="PS01124">
    <property type="entry name" value="HTH_ARAC_FAMILY_2"/>
    <property type="match status" value="1"/>
</dbReference>
<dbReference type="OrthoDB" id="4480133at2"/>
<dbReference type="Pfam" id="PF12833">
    <property type="entry name" value="HTH_18"/>
    <property type="match status" value="1"/>
</dbReference>
<dbReference type="PANTHER" id="PTHR43280">
    <property type="entry name" value="ARAC-FAMILY TRANSCRIPTIONAL REGULATOR"/>
    <property type="match status" value="1"/>
</dbReference>
<sequence>MGQANNTIQEMYLPHGLIDHIPGEVFALPYRTGNVNQKARIVLEWHLFNFLMEGEKSVSYATGTQRLGAEGFFFLPAGNCLMSEKVADNGKYSCMLLFVSQQSLIRFFQAHSFDDAHSTTTDPSPVAFRKDAYITNFITSLQLMQSSANPALYELKLHELLLYLISKDKQLISYFKGLCNEYDEETQLRKIVNTHLETAITVEELAFLCNMSISTFKRKFARTFGDSPKQWFLKMRMQKAAAMLKNQGLKASEVYYDLGYENLSSFVQSFKQVHGITPKQYQLTH</sequence>
<name>A0A1M7LA00_9BACT</name>